<sequence length="80" mass="9184">MSVCKSYVGRPNLDIDVIGLRVFPLSLTSNAAVWFNELPYNSIYTRDQLTDVFLERFFPVFKKLNHKDKLSNFVALPGES</sequence>
<accession>A0AAV9LNM3</accession>
<gene>
    <name evidence="2" type="ORF">R3W88_031890</name>
</gene>
<dbReference type="EMBL" id="JAWPEI010000005">
    <property type="protein sequence ID" value="KAK4726973.1"/>
    <property type="molecule type" value="Genomic_DNA"/>
</dbReference>
<dbReference type="AlphaFoldDB" id="A0AAV9LNM3"/>
<name>A0AAV9LNM3_9SOLN</name>
<evidence type="ECO:0000313" key="2">
    <source>
        <dbReference type="EMBL" id="KAK4726973.1"/>
    </source>
</evidence>
<proteinExistence type="predicted"/>
<dbReference type="Pfam" id="PF03732">
    <property type="entry name" value="Retrotrans_gag"/>
    <property type="match status" value="1"/>
</dbReference>
<reference evidence="2 3" key="1">
    <citation type="submission" date="2023-10" db="EMBL/GenBank/DDBJ databases">
        <title>Genome-Wide Identification Analysis in wild type Solanum Pinnatisectum Reveals Some Genes Defensing Phytophthora Infestans.</title>
        <authorList>
            <person name="Sun C."/>
        </authorList>
    </citation>
    <scope>NUCLEOTIDE SEQUENCE [LARGE SCALE GENOMIC DNA]</scope>
    <source>
        <strain evidence="2">LQN</strain>
        <tissue evidence="2">Leaf</tissue>
    </source>
</reference>
<feature type="domain" description="Retrotransposon gag" evidence="1">
    <location>
        <begin position="22"/>
        <end position="75"/>
    </location>
</feature>
<evidence type="ECO:0000259" key="1">
    <source>
        <dbReference type="Pfam" id="PF03732"/>
    </source>
</evidence>
<comment type="caution">
    <text evidence="2">The sequence shown here is derived from an EMBL/GenBank/DDBJ whole genome shotgun (WGS) entry which is preliminary data.</text>
</comment>
<dbReference type="Proteomes" id="UP001311915">
    <property type="component" value="Unassembled WGS sequence"/>
</dbReference>
<dbReference type="InterPro" id="IPR005162">
    <property type="entry name" value="Retrotrans_gag_dom"/>
</dbReference>
<organism evidence="2 3">
    <name type="scientific">Solanum pinnatisectum</name>
    <name type="common">tansyleaf nightshade</name>
    <dbReference type="NCBI Taxonomy" id="50273"/>
    <lineage>
        <taxon>Eukaryota</taxon>
        <taxon>Viridiplantae</taxon>
        <taxon>Streptophyta</taxon>
        <taxon>Embryophyta</taxon>
        <taxon>Tracheophyta</taxon>
        <taxon>Spermatophyta</taxon>
        <taxon>Magnoliopsida</taxon>
        <taxon>eudicotyledons</taxon>
        <taxon>Gunneridae</taxon>
        <taxon>Pentapetalae</taxon>
        <taxon>asterids</taxon>
        <taxon>lamiids</taxon>
        <taxon>Solanales</taxon>
        <taxon>Solanaceae</taxon>
        <taxon>Solanoideae</taxon>
        <taxon>Solaneae</taxon>
        <taxon>Solanum</taxon>
    </lineage>
</organism>
<protein>
    <recommendedName>
        <fullName evidence="1">Retrotransposon gag domain-containing protein</fullName>
    </recommendedName>
</protein>
<keyword evidence="3" id="KW-1185">Reference proteome</keyword>
<evidence type="ECO:0000313" key="3">
    <source>
        <dbReference type="Proteomes" id="UP001311915"/>
    </source>
</evidence>